<dbReference type="InterPro" id="IPR027417">
    <property type="entry name" value="P-loop_NTPase"/>
</dbReference>
<gene>
    <name evidence="3" type="ORF">J2S36_000960</name>
</gene>
<feature type="coiled-coil region" evidence="1">
    <location>
        <begin position="388"/>
        <end position="415"/>
    </location>
</feature>
<dbReference type="Proteomes" id="UP001266099">
    <property type="component" value="Unassembled WGS sequence"/>
</dbReference>
<keyword evidence="4" id="KW-1185">Reference proteome</keyword>
<proteinExistence type="predicted"/>
<feature type="domain" description="DUF2326" evidence="2">
    <location>
        <begin position="440"/>
        <end position="549"/>
    </location>
</feature>
<comment type="caution">
    <text evidence="3">The sequence shown here is derived from an EMBL/GenBank/DDBJ whole genome shotgun (WGS) entry which is preliminary data.</text>
</comment>
<dbReference type="Pfam" id="PF10088">
    <property type="entry name" value="DUF2326"/>
    <property type="match status" value="1"/>
</dbReference>
<keyword evidence="1" id="KW-0175">Coiled coil</keyword>
<evidence type="ECO:0000259" key="2">
    <source>
        <dbReference type="Pfam" id="PF10088"/>
    </source>
</evidence>
<reference evidence="3 4" key="1">
    <citation type="submission" date="2023-07" db="EMBL/GenBank/DDBJ databases">
        <title>Sequencing the genomes of 1000 actinobacteria strains.</title>
        <authorList>
            <person name="Klenk H.-P."/>
        </authorList>
    </citation>
    <scope>NUCLEOTIDE SEQUENCE [LARGE SCALE GENOMIC DNA]</scope>
    <source>
        <strain evidence="3 4">DSM 15539</strain>
    </source>
</reference>
<evidence type="ECO:0000313" key="4">
    <source>
        <dbReference type="Proteomes" id="UP001266099"/>
    </source>
</evidence>
<accession>A0ABU1T222</accession>
<protein>
    <submittedName>
        <fullName evidence="3">Uncharacterized protein YydD (DUF2326 family)</fullName>
    </submittedName>
</protein>
<evidence type="ECO:0000256" key="1">
    <source>
        <dbReference type="SAM" id="Coils"/>
    </source>
</evidence>
<evidence type="ECO:0000313" key="3">
    <source>
        <dbReference type="EMBL" id="MDR6939417.1"/>
    </source>
</evidence>
<sequence>MLVSVWSDKFRNNGQVRPPIVFHPGLNTVRGGQSAQNSIGKSTLLFIVDYAFGGSTFAKSKAVSAKAEGAHTIYFTFRFNDVDYYFSRTTNVPGFVQTYEDPEYKNPAERWEFDEYVGWLKRQYGLSGMDASFRQIMTRFARIQQKALSNVETPLQGPGREPVATGLAVMRQLFGVYDYLKELEQALTTATENLKAVQRTQKIGVFQAQKLRLKREYTQAVKHVHQLESELDAHIKGTDQAMLELDVEHSDQAATIKSHLHGLRIARGRLKAKIQRLTQSLNEDFPTITDPDLAQLHVFFPDADLERIEDVQLFHRTITEIVSDEVEDQITAYQQELGSLTTFIGEAEQQLRDLNVPIHVSEKELRRNAEIGGQLALVKEQVEAWEATQDLKSEKKDAEARLNETRKSYDREIETKLNAEIARLDRFIHEGSGDWYPPVFTFSDTGKSYTYGSEVDDGTGTTGKNLILFDLAMLELTALPYVIHDHPLHQSIEDATVGRILELYQRFTNKQIFIAFDKDEHYAEAPEVNTIVTQTAVIELGKEHEALYGWTWNKKPSRNPKQEEGAR</sequence>
<organism evidence="3 4">
    <name type="scientific">Arcanobacterium hippocoleae</name>
    <dbReference type="NCBI Taxonomy" id="149017"/>
    <lineage>
        <taxon>Bacteria</taxon>
        <taxon>Bacillati</taxon>
        <taxon>Actinomycetota</taxon>
        <taxon>Actinomycetes</taxon>
        <taxon>Actinomycetales</taxon>
        <taxon>Actinomycetaceae</taxon>
        <taxon>Arcanobacterium</taxon>
    </lineage>
</organism>
<dbReference type="EMBL" id="JAVDUJ010000001">
    <property type="protein sequence ID" value="MDR6939417.1"/>
    <property type="molecule type" value="Genomic_DNA"/>
</dbReference>
<dbReference type="RefSeq" id="WP_309956066.1">
    <property type="nucleotide sequence ID" value="NZ_CP136414.1"/>
</dbReference>
<feature type="coiled-coil region" evidence="1">
    <location>
        <begin position="180"/>
        <end position="230"/>
    </location>
</feature>
<dbReference type="Gene3D" id="3.40.50.300">
    <property type="entry name" value="P-loop containing nucleotide triphosphate hydrolases"/>
    <property type="match status" value="1"/>
</dbReference>
<dbReference type="InterPro" id="IPR018760">
    <property type="entry name" value="DUF2326"/>
</dbReference>
<name>A0ABU1T222_9ACTO</name>